<dbReference type="EMBL" id="JACGXN010000014">
    <property type="protein sequence ID" value="MBA8881381.1"/>
    <property type="molecule type" value="Genomic_DNA"/>
</dbReference>
<dbReference type="PANTHER" id="PTHR37017:SF11">
    <property type="entry name" value="ESTERASE_LIPASE_THIOESTERASE DOMAIN-CONTAINING PROTEIN"/>
    <property type="match status" value="1"/>
</dbReference>
<sequence length="244" mass="26790">MKKLMLAALIGISMAVPAFADATNIVLVHGATMDASGWRPVYDILRAKGLKVSVVQLPHTSLADDIAATRLILKQQKGPTVLVGHSYGGAVITEAGTDDVVKVLVYVAALQPDKGENLTELSQRYPMKIDMEMLDAHTFVPSPMTYHDTIAADLPKDVTDFMSASSKPMTLETYQVRFHQAAWHGKPTFGIVTTEDRVIPPELLRWMYKRAGTKTTDIKSSHMVYMSHPKETADVILKAVKSVN</sequence>
<comment type="caution">
    <text evidence="3">The sequence shown here is derived from an EMBL/GenBank/DDBJ whole genome shotgun (WGS) entry which is preliminary data.</text>
</comment>
<dbReference type="Pfam" id="PF12697">
    <property type="entry name" value="Abhydrolase_6"/>
    <property type="match status" value="1"/>
</dbReference>
<dbReference type="Proteomes" id="UP000549052">
    <property type="component" value="Unassembled WGS sequence"/>
</dbReference>
<evidence type="ECO:0000313" key="4">
    <source>
        <dbReference type="Proteomes" id="UP000549052"/>
    </source>
</evidence>
<dbReference type="SUPFAM" id="SSF53474">
    <property type="entry name" value="alpha/beta-Hydrolases"/>
    <property type="match status" value="1"/>
</dbReference>
<dbReference type="InterPro" id="IPR052897">
    <property type="entry name" value="Sec-Metab_Biosynth_Hydrolase"/>
</dbReference>
<reference evidence="3 4" key="1">
    <citation type="submission" date="2020-07" db="EMBL/GenBank/DDBJ databases">
        <title>Genomic Encyclopedia of Type Strains, Phase IV (KMG-V): Genome sequencing to study the core and pangenomes of soil and plant-associated prokaryotes.</title>
        <authorList>
            <person name="Whitman W."/>
        </authorList>
    </citation>
    <scope>NUCLEOTIDE SEQUENCE [LARGE SCALE GENOMIC DNA]</scope>
    <source>
        <strain evidence="3 4">AN3</strain>
    </source>
</reference>
<gene>
    <name evidence="3" type="ORF">FHW16_005122</name>
</gene>
<dbReference type="RefSeq" id="WP_182551966.1">
    <property type="nucleotide sequence ID" value="NZ_JACGXN010000014.1"/>
</dbReference>
<evidence type="ECO:0000256" key="1">
    <source>
        <dbReference type="SAM" id="SignalP"/>
    </source>
</evidence>
<dbReference type="InterPro" id="IPR000073">
    <property type="entry name" value="AB_hydrolase_1"/>
</dbReference>
<evidence type="ECO:0000313" key="3">
    <source>
        <dbReference type="EMBL" id="MBA8881381.1"/>
    </source>
</evidence>
<evidence type="ECO:0000259" key="2">
    <source>
        <dbReference type="Pfam" id="PF12697"/>
    </source>
</evidence>
<keyword evidence="1" id="KW-0732">Signal</keyword>
<feature type="chain" id="PRO_5032572251" evidence="1">
    <location>
        <begin position="21"/>
        <end position="244"/>
    </location>
</feature>
<protein>
    <submittedName>
        <fullName evidence="3">Pimeloyl-ACP methyl ester carboxylesterase</fullName>
    </submittedName>
</protein>
<organism evidence="3 4">
    <name type="scientific">Phyllobacterium myrsinacearum</name>
    <dbReference type="NCBI Taxonomy" id="28101"/>
    <lineage>
        <taxon>Bacteria</taxon>
        <taxon>Pseudomonadati</taxon>
        <taxon>Pseudomonadota</taxon>
        <taxon>Alphaproteobacteria</taxon>
        <taxon>Hyphomicrobiales</taxon>
        <taxon>Phyllobacteriaceae</taxon>
        <taxon>Phyllobacterium</taxon>
    </lineage>
</organism>
<proteinExistence type="predicted"/>
<accession>A0A839EMS6</accession>
<dbReference type="PANTHER" id="PTHR37017">
    <property type="entry name" value="AB HYDROLASE-1 DOMAIN-CONTAINING PROTEIN-RELATED"/>
    <property type="match status" value="1"/>
</dbReference>
<name>A0A839EMS6_9HYPH</name>
<dbReference type="AlphaFoldDB" id="A0A839EMS6"/>
<keyword evidence="4" id="KW-1185">Reference proteome</keyword>
<feature type="domain" description="AB hydrolase-1" evidence="2">
    <location>
        <begin position="25"/>
        <end position="235"/>
    </location>
</feature>
<dbReference type="Gene3D" id="3.40.50.1820">
    <property type="entry name" value="alpha/beta hydrolase"/>
    <property type="match status" value="1"/>
</dbReference>
<dbReference type="InterPro" id="IPR029058">
    <property type="entry name" value="AB_hydrolase_fold"/>
</dbReference>
<feature type="signal peptide" evidence="1">
    <location>
        <begin position="1"/>
        <end position="20"/>
    </location>
</feature>